<proteinExistence type="predicted"/>
<dbReference type="EMBL" id="PKMF04000029">
    <property type="protein sequence ID" value="KAK7857212.1"/>
    <property type="molecule type" value="Genomic_DNA"/>
</dbReference>
<sequence>MDFAWAKMKMSGLNVLTGYPGQV</sequence>
<gene>
    <name evidence="1" type="ORF">CFP56_019172</name>
</gene>
<organism evidence="1">
    <name type="scientific">Quercus suber</name>
    <name type="common">Cork oak</name>
    <dbReference type="NCBI Taxonomy" id="58331"/>
    <lineage>
        <taxon>Eukaryota</taxon>
        <taxon>Viridiplantae</taxon>
        <taxon>Streptophyta</taxon>
        <taxon>Embryophyta</taxon>
        <taxon>Tracheophyta</taxon>
        <taxon>Spermatophyta</taxon>
        <taxon>Magnoliopsida</taxon>
        <taxon>eudicotyledons</taxon>
        <taxon>Gunneridae</taxon>
        <taxon>Pentapetalae</taxon>
        <taxon>rosids</taxon>
        <taxon>fabids</taxon>
        <taxon>Fagales</taxon>
        <taxon>Fagaceae</taxon>
        <taxon>Quercus</taxon>
    </lineage>
</organism>
<reference evidence="1" key="3">
    <citation type="submission" date="2023-07" db="EMBL/GenBank/DDBJ databases">
        <title>An improved reference 1 genome and first organelle genomes of Quercus suber.</title>
        <authorList>
            <consortium name="Genosuber Consortium"/>
            <person name="Usie A."/>
            <person name="Serra O."/>
            <person name="Barros P."/>
        </authorList>
    </citation>
    <scope>NUCLEOTIDE SEQUENCE</scope>
    <source>
        <strain evidence="1">HL8</strain>
        <tissue evidence="1">Leaves</tissue>
    </source>
</reference>
<evidence type="ECO:0000313" key="1">
    <source>
        <dbReference type="EMBL" id="KAK7857212.1"/>
    </source>
</evidence>
<name>A0AAW0M0X5_QUESU</name>
<accession>A0AAW0M0X5</accession>
<protein>
    <submittedName>
        <fullName evidence="1">Uncharacterized protein</fullName>
    </submittedName>
</protein>
<reference evidence="1" key="1">
    <citation type="submission" date="2017-12" db="EMBL/GenBank/DDBJ databases">
        <authorList>
            <person name="Barbosa P."/>
            <person name="Usie A."/>
            <person name="Ramos A.M."/>
        </authorList>
    </citation>
    <scope>NUCLEOTIDE SEQUENCE</scope>
    <source>
        <strain evidence="1">HL8</strain>
        <tissue evidence="1">Leaves</tissue>
    </source>
</reference>
<comment type="caution">
    <text evidence="1">The sequence shown here is derived from an EMBL/GenBank/DDBJ whole genome shotgun (WGS) entry which is preliminary data.</text>
</comment>
<dbReference type="AlphaFoldDB" id="A0AAW0M0X5"/>
<reference evidence="1" key="2">
    <citation type="journal article" date="2018" name="Sci. Data">
        <title>The draft genome sequence of cork oak.</title>
        <authorList>
            <person name="Ramos A.M."/>
            <person name="Usie A."/>
            <person name="Barbosa P."/>
            <person name="Barros P.M."/>
            <person name="Capote T."/>
            <person name="Chaves I."/>
            <person name="Simoes F."/>
            <person name="Abreu I."/>
            <person name="Carrasquinho I."/>
            <person name="Faro C."/>
            <person name="Guimaraes J.B."/>
            <person name="Mendonca D."/>
            <person name="Nobrega F."/>
            <person name="Rodrigues L."/>
            <person name="Saibo N.J.M."/>
            <person name="Varela M.C."/>
            <person name="Egas C."/>
            <person name="Matos J."/>
            <person name="Miguel C.M."/>
            <person name="Oliveira M.M."/>
            <person name="Ricardo C.P."/>
            <person name="Goncalves S."/>
        </authorList>
    </citation>
    <scope>NUCLEOTIDE SEQUENCE [LARGE SCALE GENOMIC DNA]</scope>
    <source>
        <strain evidence="1">HL8</strain>
    </source>
</reference>